<keyword evidence="2" id="KW-0175">Coiled coil</keyword>
<evidence type="ECO:0000256" key="2">
    <source>
        <dbReference type="SAM" id="Coils"/>
    </source>
</evidence>
<dbReference type="Pfam" id="PF01497">
    <property type="entry name" value="Peripla_BP_2"/>
    <property type="match status" value="1"/>
</dbReference>
<accession>A0ABW1IQY7</accession>
<evidence type="ECO:0000313" key="6">
    <source>
        <dbReference type="Proteomes" id="UP001596250"/>
    </source>
</evidence>
<dbReference type="PROSITE" id="PS50983">
    <property type="entry name" value="FE_B12_PBP"/>
    <property type="match status" value="1"/>
</dbReference>
<gene>
    <name evidence="5" type="ORF">ACFPXP_13790</name>
</gene>
<feature type="chain" id="PRO_5046674969" evidence="3">
    <location>
        <begin position="22"/>
        <end position="329"/>
    </location>
</feature>
<reference evidence="6" key="1">
    <citation type="journal article" date="2019" name="Int. J. Syst. Evol. Microbiol.">
        <title>The Global Catalogue of Microorganisms (GCM) 10K type strain sequencing project: providing services to taxonomists for standard genome sequencing and annotation.</title>
        <authorList>
            <consortium name="The Broad Institute Genomics Platform"/>
            <consortium name="The Broad Institute Genome Sequencing Center for Infectious Disease"/>
            <person name="Wu L."/>
            <person name="Ma J."/>
        </authorList>
    </citation>
    <scope>NUCLEOTIDE SEQUENCE [LARGE SCALE GENOMIC DNA]</scope>
    <source>
        <strain evidence="6">CCM 8749</strain>
    </source>
</reference>
<dbReference type="RefSeq" id="WP_379894860.1">
    <property type="nucleotide sequence ID" value="NZ_CBCSCT010000040.1"/>
</dbReference>
<feature type="signal peptide" evidence="3">
    <location>
        <begin position="1"/>
        <end position="21"/>
    </location>
</feature>
<sequence length="329" mass="36702">MKKWLNLMLILVLALSIAACGSVNNKEQENNQNNELEQENVTGAQQDDLKTQYPITVKDATGQEFTFDKAPERIVSTSPSETEILFAIGLDEEIVGVSDFDEYPEAAKEKPKMGGVVKPNEEAMMAANADWIVTGVSMKEDVIEQMRGLGLNVFKFDSNHLEDVKNNILLVGQITDRQEEAMKVVEQMDQEIQQVRDAVKDLTEEQKKKVYIEFSPGWTVGKGEFMDELLQIAGGINIAGDMEGWSQISEEKVIEDNPDVILYAEGSMDEQGTTIKDIILDRSGWEAIQAVQDGLIIGLNQDLLTRPGPRLTQGLIEMAKAIYPERFSE</sequence>
<dbReference type="InterPro" id="IPR002491">
    <property type="entry name" value="ABC_transptr_periplasmic_BD"/>
</dbReference>
<comment type="similarity">
    <text evidence="1">Belongs to the bacterial solute-binding protein 8 family.</text>
</comment>
<dbReference type="InterPro" id="IPR050902">
    <property type="entry name" value="ABC_Transporter_SBP"/>
</dbReference>
<dbReference type="Proteomes" id="UP001596250">
    <property type="component" value="Unassembled WGS sequence"/>
</dbReference>
<dbReference type="SUPFAM" id="SSF53807">
    <property type="entry name" value="Helical backbone' metal receptor"/>
    <property type="match status" value="1"/>
</dbReference>
<dbReference type="PANTHER" id="PTHR30535:SF34">
    <property type="entry name" value="MOLYBDATE-BINDING PROTEIN MOLA"/>
    <property type="match status" value="1"/>
</dbReference>
<keyword evidence="6" id="KW-1185">Reference proteome</keyword>
<dbReference type="Gene3D" id="3.40.50.1980">
    <property type="entry name" value="Nitrogenase molybdenum iron protein domain"/>
    <property type="match status" value="2"/>
</dbReference>
<dbReference type="EMBL" id="JBHSQV010000163">
    <property type="protein sequence ID" value="MFC5987473.1"/>
    <property type="molecule type" value="Genomic_DNA"/>
</dbReference>
<protein>
    <submittedName>
        <fullName evidence="5">ABC transporter substrate-binding protein</fullName>
    </submittedName>
</protein>
<name>A0ABW1IQY7_9BACL</name>
<feature type="domain" description="Fe/B12 periplasmic-binding" evidence="4">
    <location>
        <begin position="73"/>
        <end position="326"/>
    </location>
</feature>
<keyword evidence="3" id="KW-0732">Signal</keyword>
<proteinExistence type="inferred from homology"/>
<comment type="caution">
    <text evidence="5">The sequence shown here is derived from an EMBL/GenBank/DDBJ whole genome shotgun (WGS) entry which is preliminary data.</text>
</comment>
<evidence type="ECO:0000256" key="3">
    <source>
        <dbReference type="SAM" id="SignalP"/>
    </source>
</evidence>
<evidence type="ECO:0000256" key="1">
    <source>
        <dbReference type="ARBA" id="ARBA00008814"/>
    </source>
</evidence>
<organism evidence="5 6">
    <name type="scientific">Marinicrinis lubricantis</name>
    <dbReference type="NCBI Taxonomy" id="2086470"/>
    <lineage>
        <taxon>Bacteria</taxon>
        <taxon>Bacillati</taxon>
        <taxon>Bacillota</taxon>
        <taxon>Bacilli</taxon>
        <taxon>Bacillales</taxon>
        <taxon>Paenibacillaceae</taxon>
    </lineage>
</organism>
<dbReference type="CDD" id="cd01143">
    <property type="entry name" value="YvrC"/>
    <property type="match status" value="1"/>
</dbReference>
<dbReference type="PROSITE" id="PS51257">
    <property type="entry name" value="PROKAR_LIPOPROTEIN"/>
    <property type="match status" value="1"/>
</dbReference>
<evidence type="ECO:0000259" key="4">
    <source>
        <dbReference type="PROSITE" id="PS50983"/>
    </source>
</evidence>
<dbReference type="PANTHER" id="PTHR30535">
    <property type="entry name" value="VITAMIN B12-BINDING PROTEIN"/>
    <property type="match status" value="1"/>
</dbReference>
<feature type="coiled-coil region" evidence="2">
    <location>
        <begin position="178"/>
        <end position="208"/>
    </location>
</feature>
<evidence type="ECO:0000313" key="5">
    <source>
        <dbReference type="EMBL" id="MFC5987473.1"/>
    </source>
</evidence>